<name>N2A5C2_9FIRM</name>
<dbReference type="EMBL" id="AQFT01000129">
    <property type="protein sequence ID" value="EMZ21633.1"/>
    <property type="molecule type" value="Genomic_DNA"/>
</dbReference>
<evidence type="ECO:0000313" key="1">
    <source>
        <dbReference type="EMBL" id="EMZ21633.1"/>
    </source>
</evidence>
<sequence length="259" mass="29808">MFQNKMVTPAIPERVYTLCKIVEKKAASTAEVKEKMEPSYLNQKSSYYYDYRNAAEELQLITITDNVLSLGVDPSVLKSMDTMRFYINGQLDQFREGQFYKVTKAYYDMGEGILHGEQNVANMASIMELKTGISVDSIAMRAWRFWAAYLGFGYLQDMFVIPNADTFLQDIINRAAFDKNKWYSIAEFLEKLRPYADIIIDPSSGSKTFNFGVSNGLRTLQDAGYIKMEYIMDQEDTWNLYHINELSANEMVTNITVLK</sequence>
<reference evidence="1 2" key="1">
    <citation type="journal article" date="2014" name="Genome Announc.">
        <title>Draft genome sequences of the altered schaedler flora, a defined bacterial community from gnotobiotic mice.</title>
        <authorList>
            <person name="Wannemuehler M.J."/>
            <person name="Overstreet A.M."/>
            <person name="Ward D.V."/>
            <person name="Phillips G.J."/>
        </authorList>
    </citation>
    <scope>NUCLEOTIDE SEQUENCE [LARGE SCALE GENOMIC DNA]</scope>
    <source>
        <strain evidence="1 2">ASF492</strain>
    </source>
</reference>
<dbReference type="eggNOG" id="ENOG5031806">
    <property type="taxonomic scope" value="Bacteria"/>
</dbReference>
<gene>
    <name evidence="1" type="ORF">C823_04450</name>
</gene>
<evidence type="ECO:0000313" key="2">
    <source>
        <dbReference type="Proteomes" id="UP000012589"/>
    </source>
</evidence>
<organism evidence="1 2">
    <name type="scientific">Eubacterium plexicaudatum ASF492</name>
    <dbReference type="NCBI Taxonomy" id="1235802"/>
    <lineage>
        <taxon>Bacteria</taxon>
        <taxon>Bacillati</taxon>
        <taxon>Bacillota</taxon>
        <taxon>Clostridia</taxon>
        <taxon>Eubacteriales</taxon>
        <taxon>Eubacteriaceae</taxon>
        <taxon>Eubacterium</taxon>
    </lineage>
</organism>
<accession>N2A5C2</accession>
<comment type="caution">
    <text evidence="1">The sequence shown here is derived from an EMBL/GenBank/DDBJ whole genome shotgun (WGS) entry which is preliminary data.</text>
</comment>
<proteinExistence type="predicted"/>
<dbReference type="PATRIC" id="fig|1235802.3.peg.4734"/>
<keyword evidence="2" id="KW-1185">Reference proteome</keyword>
<dbReference type="Proteomes" id="UP000012589">
    <property type="component" value="Unassembled WGS sequence"/>
</dbReference>
<protein>
    <submittedName>
        <fullName evidence="1">Uncharacterized protein</fullName>
    </submittedName>
</protein>
<dbReference type="STRING" id="1235802.C823_04450"/>
<dbReference type="OrthoDB" id="2833849at2"/>
<dbReference type="HOGENOM" id="CLU_1072759_0_0_9"/>
<dbReference type="AlphaFoldDB" id="N2A5C2"/>